<dbReference type="AlphaFoldDB" id="A0A5J4NQ16"/>
<accession>A0A5J4NQ16</accession>
<evidence type="ECO:0000256" key="3">
    <source>
        <dbReference type="SAM" id="Coils"/>
    </source>
</evidence>
<evidence type="ECO:0000256" key="2">
    <source>
        <dbReference type="ARBA" id="ARBA00023054"/>
    </source>
</evidence>
<name>A0A5J4NQ16_9TREM</name>
<proteinExistence type="inferred from homology"/>
<evidence type="ECO:0000313" key="6">
    <source>
        <dbReference type="Proteomes" id="UP000324629"/>
    </source>
</evidence>
<organism evidence="5 6">
    <name type="scientific">Paragonimus westermani</name>
    <dbReference type="NCBI Taxonomy" id="34504"/>
    <lineage>
        <taxon>Eukaryota</taxon>
        <taxon>Metazoa</taxon>
        <taxon>Spiralia</taxon>
        <taxon>Lophotrochozoa</taxon>
        <taxon>Platyhelminthes</taxon>
        <taxon>Trematoda</taxon>
        <taxon>Digenea</taxon>
        <taxon>Plagiorchiida</taxon>
        <taxon>Troglotremata</taxon>
        <taxon>Troglotrematidae</taxon>
        <taxon>Paragonimus</taxon>
    </lineage>
</organism>
<evidence type="ECO:0000313" key="5">
    <source>
        <dbReference type="EMBL" id="KAA3677696.1"/>
    </source>
</evidence>
<protein>
    <submittedName>
        <fullName evidence="5">Uncharacterized protein</fullName>
    </submittedName>
</protein>
<feature type="coiled-coil region" evidence="3">
    <location>
        <begin position="64"/>
        <end position="147"/>
    </location>
</feature>
<dbReference type="PANTHER" id="PTHR19232:SF7">
    <property type="entry name" value="CENTROCORTIN, ISOFORM A"/>
    <property type="match status" value="1"/>
</dbReference>
<dbReference type="EMBL" id="QNGE01001380">
    <property type="protein sequence ID" value="KAA3677696.1"/>
    <property type="molecule type" value="Genomic_DNA"/>
</dbReference>
<dbReference type="Proteomes" id="UP000324629">
    <property type="component" value="Unassembled WGS sequence"/>
</dbReference>
<gene>
    <name evidence="5" type="ORF">DEA37_0006108</name>
</gene>
<dbReference type="PANTHER" id="PTHR19232">
    <property type="entry name" value="CENTROCORTIN FAMILY MEMBER"/>
    <property type="match status" value="1"/>
</dbReference>
<comment type="caution">
    <text evidence="5">The sequence shown here is derived from an EMBL/GenBank/DDBJ whole genome shotgun (WGS) entry which is preliminary data.</text>
</comment>
<evidence type="ECO:0000256" key="1">
    <source>
        <dbReference type="ARBA" id="ARBA00009019"/>
    </source>
</evidence>
<keyword evidence="6" id="KW-1185">Reference proteome</keyword>
<feature type="non-terminal residue" evidence="5">
    <location>
        <position position="1"/>
    </location>
</feature>
<keyword evidence="2 3" id="KW-0175">Coiled coil</keyword>
<sequence length="461" mass="52453">QCSIMQMDGTDSGLNMCDFPVSKSLLGERHSFDNDLVLAAELGKALLERNNLLEKALEKYRYDEQEKDLEIELLRRQISELRDLSQKRSALVDEADGYNQELDRLNRRLMLEIAADKNEIKRLRSNVANLEEQLVDLLEQLSECTCERNFRVERRPCSYLSQPEGRLSRSASSSPVFRAPLSARCFPSSLFRNRTAVDKGLFIDDELADQPQLSTCSTGPLVDRLHEVLRNTNYSSQPLSTFHPLPQFTRSSSLPTIPRMMCSLSERIVVDGIAVNPKSPHDCTHPPDLRANYLLLVPSPSSMTSVFTVSVGKNEPTRDQLSVQGPDDRHTDAEHYKPSVLSLFDRKFDYYTLVWHVIGVTVTVSPSVSTSCDTSVGRNLPVACTKEDIKTLEDMLDDAAFFKRLETIYNMKVRCQVSNDYQPRYKQLFKDAFQLVRSSKLMKEEPTHRRKPQSACAQPLH</sequence>
<dbReference type="InterPro" id="IPR026079">
    <property type="entry name" value="CDR2"/>
</dbReference>
<feature type="region of interest" description="Disordered" evidence="4">
    <location>
        <begin position="442"/>
        <end position="461"/>
    </location>
</feature>
<reference evidence="5 6" key="1">
    <citation type="journal article" date="2019" name="Gigascience">
        <title>Whole-genome sequence of the oriental lung fluke Paragonimus westermani.</title>
        <authorList>
            <person name="Oey H."/>
            <person name="Zakrzewski M."/>
            <person name="Narain K."/>
            <person name="Devi K.R."/>
            <person name="Agatsuma T."/>
            <person name="Nawaratna S."/>
            <person name="Gobert G.N."/>
            <person name="Jones M.K."/>
            <person name="Ragan M.A."/>
            <person name="McManus D.P."/>
            <person name="Krause L."/>
        </authorList>
    </citation>
    <scope>NUCLEOTIDE SEQUENCE [LARGE SCALE GENOMIC DNA]</scope>
    <source>
        <strain evidence="5 6">IND2009</strain>
    </source>
</reference>
<comment type="similarity">
    <text evidence="1">Belongs to the CDR2 family.</text>
</comment>
<evidence type="ECO:0000256" key="4">
    <source>
        <dbReference type="SAM" id="MobiDB-lite"/>
    </source>
</evidence>